<dbReference type="Gene3D" id="3.40.50.1820">
    <property type="entry name" value="alpha/beta hydrolase"/>
    <property type="match status" value="2"/>
</dbReference>
<dbReference type="AlphaFoldDB" id="A0A1L7WNH9"/>
<gene>
    <name evidence="1" type="ORF">PAC_04200</name>
</gene>
<keyword evidence="2" id="KW-1185">Reference proteome</keyword>
<name>A0A1L7WNH9_9HELO</name>
<dbReference type="OrthoDB" id="408631at2759"/>
<dbReference type="Proteomes" id="UP000184330">
    <property type="component" value="Unassembled WGS sequence"/>
</dbReference>
<sequence>MSSPPPSRKRPSVSFPTGFLNILKSLTSLINLNLFIEIKFPPTLTKTFDPSSSLCLARIFFPPNTSKATAPLPTIFSLHGGGFAIGHPKEDDEINTRLAANGILVIALSLGLTGFSASGNLALAVEQLEEAPKVKATVVFYPPVDFMQSQEERLARRIPSARAEKDFFAPVGNVFEWGYIQAGTPLDDHKLSSRYAKRSALSEWLFVVAPSNDMLCNEAGQMVANWLGEDWGEDWGEEGRIKWRRVKGQKHAFTHDIPPITALETVEARKERKRLDAEVWEAVGTWLMDGPFKK</sequence>
<evidence type="ECO:0000313" key="2">
    <source>
        <dbReference type="Proteomes" id="UP000184330"/>
    </source>
</evidence>
<dbReference type="SUPFAM" id="SSF53474">
    <property type="entry name" value="alpha/beta-Hydrolases"/>
    <property type="match status" value="1"/>
</dbReference>
<dbReference type="EMBL" id="FJOG01000005">
    <property type="protein sequence ID" value="CZR54316.1"/>
    <property type="molecule type" value="Genomic_DNA"/>
</dbReference>
<dbReference type="InterPro" id="IPR029058">
    <property type="entry name" value="AB_hydrolase_fold"/>
</dbReference>
<organism evidence="1 2">
    <name type="scientific">Phialocephala subalpina</name>
    <dbReference type="NCBI Taxonomy" id="576137"/>
    <lineage>
        <taxon>Eukaryota</taxon>
        <taxon>Fungi</taxon>
        <taxon>Dikarya</taxon>
        <taxon>Ascomycota</taxon>
        <taxon>Pezizomycotina</taxon>
        <taxon>Leotiomycetes</taxon>
        <taxon>Helotiales</taxon>
        <taxon>Mollisiaceae</taxon>
        <taxon>Phialocephala</taxon>
        <taxon>Phialocephala fortinii species complex</taxon>
    </lineage>
</organism>
<protein>
    <submittedName>
        <fullName evidence="1">Uncharacterized protein</fullName>
    </submittedName>
</protein>
<evidence type="ECO:0000313" key="1">
    <source>
        <dbReference type="EMBL" id="CZR54316.1"/>
    </source>
</evidence>
<reference evidence="1 2" key="1">
    <citation type="submission" date="2016-03" db="EMBL/GenBank/DDBJ databases">
        <authorList>
            <person name="Ploux O."/>
        </authorList>
    </citation>
    <scope>NUCLEOTIDE SEQUENCE [LARGE SCALE GENOMIC DNA]</scope>
    <source>
        <strain evidence="1 2">UAMH 11012</strain>
    </source>
</reference>
<dbReference type="STRING" id="576137.A0A1L7WNH9"/>
<accession>A0A1L7WNH9</accession>
<proteinExistence type="predicted"/>
<dbReference type="PANTHER" id="PTHR23024">
    <property type="entry name" value="ARYLACETAMIDE DEACETYLASE"/>
    <property type="match status" value="1"/>
</dbReference>
<dbReference type="InterPro" id="IPR050466">
    <property type="entry name" value="Carboxylest/Gibb_receptor"/>
</dbReference>
<dbReference type="PANTHER" id="PTHR23024:SF648">
    <property type="entry name" value="ALPHA_BETA HYDROLASE FOLD PROTEIN"/>
    <property type="match status" value="1"/>
</dbReference>